<evidence type="ECO:0000313" key="2">
    <source>
        <dbReference type="Proteomes" id="UP000275846"/>
    </source>
</evidence>
<evidence type="ECO:0000313" key="3">
    <source>
        <dbReference type="WBParaSite" id="SSLN_0000043601-mRNA-1"/>
    </source>
</evidence>
<protein>
    <submittedName>
        <fullName evidence="3">Reverse transcriptase domain-containing protein</fullName>
    </submittedName>
</protein>
<gene>
    <name evidence="1" type="ORF">SSLN_LOCUS417</name>
</gene>
<organism evidence="3">
    <name type="scientific">Schistocephalus solidus</name>
    <name type="common">Tapeworm</name>
    <dbReference type="NCBI Taxonomy" id="70667"/>
    <lineage>
        <taxon>Eukaryota</taxon>
        <taxon>Metazoa</taxon>
        <taxon>Spiralia</taxon>
        <taxon>Lophotrochozoa</taxon>
        <taxon>Platyhelminthes</taxon>
        <taxon>Cestoda</taxon>
        <taxon>Eucestoda</taxon>
        <taxon>Diphyllobothriidea</taxon>
        <taxon>Diphyllobothriidae</taxon>
        <taxon>Schistocephalus</taxon>
    </lineage>
</organism>
<accession>A0A183S869</accession>
<keyword evidence="2" id="KW-1185">Reference proteome</keyword>
<reference evidence="3" key="1">
    <citation type="submission" date="2016-06" db="UniProtKB">
        <authorList>
            <consortium name="WormBaseParasite"/>
        </authorList>
    </citation>
    <scope>IDENTIFICATION</scope>
</reference>
<dbReference type="AlphaFoldDB" id="A0A183S869"/>
<dbReference type="WBParaSite" id="SSLN_0000043601-mRNA-1">
    <property type="protein sequence ID" value="SSLN_0000043601-mRNA-1"/>
    <property type="gene ID" value="SSLN_0000043601"/>
</dbReference>
<dbReference type="Proteomes" id="UP000275846">
    <property type="component" value="Unassembled WGS sequence"/>
</dbReference>
<dbReference type="EMBL" id="UYSU01000281">
    <property type="protein sequence ID" value="VDL85569.1"/>
    <property type="molecule type" value="Genomic_DNA"/>
</dbReference>
<reference evidence="1 2" key="2">
    <citation type="submission" date="2018-11" db="EMBL/GenBank/DDBJ databases">
        <authorList>
            <consortium name="Pathogen Informatics"/>
        </authorList>
    </citation>
    <scope>NUCLEOTIDE SEQUENCE [LARGE SCALE GENOMIC DNA]</scope>
    <source>
        <strain evidence="1 2">NST_G2</strain>
    </source>
</reference>
<evidence type="ECO:0000313" key="1">
    <source>
        <dbReference type="EMBL" id="VDL85569.1"/>
    </source>
</evidence>
<name>A0A183S869_SCHSO</name>
<proteinExistence type="predicted"/>
<sequence length="85" mass="9681">MYVLGLPEQFTHKVHQRQDGMMARVMENMARSKAFAVNTLMKQGCALTPSLLSLMLPVLLLDAYRDEHPGVSIVYRNDNHILIIQ</sequence>